<organism evidence="1 2">
    <name type="scientific">Paraburkholderia humisilvae</name>
    <dbReference type="NCBI Taxonomy" id="627669"/>
    <lineage>
        <taxon>Bacteria</taxon>
        <taxon>Pseudomonadati</taxon>
        <taxon>Pseudomonadota</taxon>
        <taxon>Betaproteobacteria</taxon>
        <taxon>Burkholderiales</taxon>
        <taxon>Burkholderiaceae</taxon>
        <taxon>Paraburkholderia</taxon>
    </lineage>
</organism>
<dbReference type="AlphaFoldDB" id="A0A6J5F9Y9"/>
<dbReference type="EMBL" id="CADIKH010000119">
    <property type="protein sequence ID" value="CAB3774462.1"/>
    <property type="molecule type" value="Genomic_DNA"/>
</dbReference>
<dbReference type="Gene3D" id="6.20.450.20">
    <property type="match status" value="1"/>
</dbReference>
<proteinExistence type="predicted"/>
<keyword evidence="2" id="KW-1185">Reference proteome</keyword>
<sequence>MVKRGGAQWVLRRGTSLSLRVPSPITTAVPSSAILTGTVTALSPIESEFATVEELEAYDQWFRAKVLASLAGGARSGVSVLLRFD</sequence>
<accession>A0A6J5F9Y9</accession>
<name>A0A6J5F9Y9_9BURK</name>
<evidence type="ECO:0000313" key="1">
    <source>
        <dbReference type="EMBL" id="CAB3774462.1"/>
    </source>
</evidence>
<reference evidence="1 2" key="1">
    <citation type="submission" date="2020-04" db="EMBL/GenBank/DDBJ databases">
        <authorList>
            <person name="De Canck E."/>
        </authorList>
    </citation>
    <scope>NUCLEOTIDE SEQUENCE [LARGE SCALE GENOMIC DNA]</scope>
    <source>
        <strain evidence="1 2">LMG 29542</strain>
    </source>
</reference>
<dbReference type="Proteomes" id="UP000494363">
    <property type="component" value="Unassembled WGS sequence"/>
</dbReference>
<gene>
    <name evidence="1" type="ORF">LMG29542_07839</name>
</gene>
<protein>
    <submittedName>
        <fullName evidence="1">Uncharacterized protein</fullName>
    </submittedName>
</protein>
<evidence type="ECO:0000313" key="2">
    <source>
        <dbReference type="Proteomes" id="UP000494363"/>
    </source>
</evidence>